<name>A0ABQ3GXZ2_9NEIS</name>
<dbReference type="RefSeq" id="WP_189459443.1">
    <property type="nucleotide sequence ID" value="NZ_BMYO01000003.1"/>
</dbReference>
<evidence type="ECO:0000256" key="4">
    <source>
        <dbReference type="ARBA" id="ARBA00022692"/>
    </source>
</evidence>
<accession>A0ABQ3GXZ2</accession>
<dbReference type="InterPro" id="IPR011701">
    <property type="entry name" value="MFS"/>
</dbReference>
<feature type="transmembrane region" description="Helical" evidence="7">
    <location>
        <begin position="166"/>
        <end position="184"/>
    </location>
</feature>
<dbReference type="PROSITE" id="PS50850">
    <property type="entry name" value="MFS"/>
    <property type="match status" value="1"/>
</dbReference>
<sequence length="462" mass="49243">MEQRPHLARHYRGLPWLVAIAMFMQMLDVTILNTAIPAMATQLGTSPFSLHAVILAYGLAVAVCTPASGWLADRFGNRRVFAGSLLLFTAASLAAGLSQSLGFLVVVRVLQGAGAALMVPVGLATILHHYPRDRYLRVMNYVTIPGLVGPLAGPLLGGWLTEYASWRWIFFINVPVGVLGLMLIRRCMPDYRQVSAHRFDTFGFVLFAGGIALLTTALDALGQNAWPTSVALPLALLALVPLWLCTRHFGRHPAPLFSPALWQQRGYRAGILATLLGRLGTGAVPLLVPLQLQLALGFSPTKAGIYIGVASIGAIGAKPLMPMLIRRCGRARLLTATNVLLALATWAFGWLTPDSAGVLILLLLLLNGALNSTQYTVLNAATVTELTPGLTNMGNTGWITAMQLSMAFGIAVGSLLLAALAPAGHAGTALLPAFHWTFAVLAVLTLVAVWFGRAVRERPADA</sequence>
<evidence type="ECO:0000256" key="2">
    <source>
        <dbReference type="ARBA" id="ARBA00022448"/>
    </source>
</evidence>
<comment type="subcellular location">
    <subcellularLocation>
        <location evidence="1">Cell membrane</location>
        <topology evidence="1">Multi-pass membrane protein</topology>
    </subcellularLocation>
</comment>
<feature type="transmembrane region" description="Helical" evidence="7">
    <location>
        <begin position="103"/>
        <end position="126"/>
    </location>
</feature>
<dbReference type="InterPro" id="IPR036259">
    <property type="entry name" value="MFS_trans_sf"/>
</dbReference>
<feature type="transmembrane region" description="Helical" evidence="7">
    <location>
        <begin position="138"/>
        <end position="160"/>
    </location>
</feature>
<evidence type="ECO:0000256" key="6">
    <source>
        <dbReference type="ARBA" id="ARBA00023136"/>
    </source>
</evidence>
<dbReference type="PANTHER" id="PTHR42718">
    <property type="entry name" value="MAJOR FACILITATOR SUPERFAMILY MULTIDRUG TRANSPORTER MFSC"/>
    <property type="match status" value="1"/>
</dbReference>
<dbReference type="Proteomes" id="UP000604737">
    <property type="component" value="Unassembled WGS sequence"/>
</dbReference>
<feature type="transmembrane region" description="Helical" evidence="7">
    <location>
        <begin position="14"/>
        <end position="36"/>
    </location>
</feature>
<keyword evidence="10" id="KW-1185">Reference proteome</keyword>
<dbReference type="PANTHER" id="PTHR42718:SF46">
    <property type="entry name" value="BLR6921 PROTEIN"/>
    <property type="match status" value="1"/>
</dbReference>
<evidence type="ECO:0000256" key="1">
    <source>
        <dbReference type="ARBA" id="ARBA00004651"/>
    </source>
</evidence>
<evidence type="ECO:0000256" key="5">
    <source>
        <dbReference type="ARBA" id="ARBA00022989"/>
    </source>
</evidence>
<feature type="transmembrane region" description="Helical" evidence="7">
    <location>
        <begin position="303"/>
        <end position="321"/>
    </location>
</feature>
<dbReference type="PRINTS" id="PR01036">
    <property type="entry name" value="TCRTETB"/>
</dbReference>
<feature type="transmembrane region" description="Helical" evidence="7">
    <location>
        <begin position="266"/>
        <end position="288"/>
    </location>
</feature>
<dbReference type="EMBL" id="BMYO01000003">
    <property type="protein sequence ID" value="GHD60546.1"/>
    <property type="molecule type" value="Genomic_DNA"/>
</dbReference>
<feature type="transmembrane region" description="Helical" evidence="7">
    <location>
        <begin position="224"/>
        <end position="245"/>
    </location>
</feature>
<proteinExistence type="predicted"/>
<feature type="transmembrane region" description="Helical" evidence="7">
    <location>
        <begin position="333"/>
        <end position="351"/>
    </location>
</feature>
<feature type="transmembrane region" description="Helical" evidence="7">
    <location>
        <begin position="196"/>
        <end position="218"/>
    </location>
</feature>
<feature type="transmembrane region" description="Helical" evidence="7">
    <location>
        <begin position="80"/>
        <end position="97"/>
    </location>
</feature>
<dbReference type="Pfam" id="PF07690">
    <property type="entry name" value="MFS_1"/>
    <property type="match status" value="2"/>
</dbReference>
<keyword evidence="2" id="KW-0813">Transport</keyword>
<gene>
    <name evidence="9" type="ORF">GCM10007350_13750</name>
</gene>
<keyword evidence="4 7" id="KW-0812">Transmembrane</keyword>
<feature type="domain" description="Major facilitator superfamily (MFS) profile" evidence="8">
    <location>
        <begin position="14"/>
        <end position="460"/>
    </location>
</feature>
<dbReference type="SUPFAM" id="SSF103473">
    <property type="entry name" value="MFS general substrate transporter"/>
    <property type="match status" value="1"/>
</dbReference>
<dbReference type="Gene3D" id="1.20.1250.20">
    <property type="entry name" value="MFS general substrate transporter like domains"/>
    <property type="match status" value="1"/>
</dbReference>
<feature type="transmembrane region" description="Helical" evidence="7">
    <location>
        <begin position="433"/>
        <end position="452"/>
    </location>
</feature>
<keyword evidence="3" id="KW-1003">Cell membrane</keyword>
<comment type="caution">
    <text evidence="9">The sequence shown here is derived from an EMBL/GenBank/DDBJ whole genome shotgun (WGS) entry which is preliminary data.</text>
</comment>
<evidence type="ECO:0000256" key="7">
    <source>
        <dbReference type="SAM" id="Phobius"/>
    </source>
</evidence>
<evidence type="ECO:0000259" key="8">
    <source>
        <dbReference type="PROSITE" id="PS50850"/>
    </source>
</evidence>
<feature type="transmembrane region" description="Helical" evidence="7">
    <location>
        <begin position="398"/>
        <end position="421"/>
    </location>
</feature>
<organism evidence="9 10">
    <name type="scientific">Jeongeupia chitinilytica</name>
    <dbReference type="NCBI Taxonomy" id="1041641"/>
    <lineage>
        <taxon>Bacteria</taxon>
        <taxon>Pseudomonadati</taxon>
        <taxon>Pseudomonadota</taxon>
        <taxon>Betaproteobacteria</taxon>
        <taxon>Neisseriales</taxon>
        <taxon>Chitinibacteraceae</taxon>
        <taxon>Jeongeupia</taxon>
    </lineage>
</organism>
<keyword evidence="6 7" id="KW-0472">Membrane</keyword>
<protein>
    <submittedName>
        <fullName evidence="9">MFS transporter</fullName>
    </submittedName>
</protein>
<dbReference type="InterPro" id="IPR020846">
    <property type="entry name" value="MFS_dom"/>
</dbReference>
<feature type="transmembrane region" description="Helical" evidence="7">
    <location>
        <begin position="357"/>
        <end position="378"/>
    </location>
</feature>
<evidence type="ECO:0000256" key="3">
    <source>
        <dbReference type="ARBA" id="ARBA00022475"/>
    </source>
</evidence>
<feature type="transmembrane region" description="Helical" evidence="7">
    <location>
        <begin position="48"/>
        <end position="68"/>
    </location>
</feature>
<keyword evidence="5 7" id="KW-1133">Transmembrane helix</keyword>
<dbReference type="Gene3D" id="1.20.1720.10">
    <property type="entry name" value="Multidrug resistance protein D"/>
    <property type="match status" value="1"/>
</dbReference>
<evidence type="ECO:0000313" key="9">
    <source>
        <dbReference type="EMBL" id="GHD60546.1"/>
    </source>
</evidence>
<evidence type="ECO:0000313" key="10">
    <source>
        <dbReference type="Proteomes" id="UP000604737"/>
    </source>
</evidence>
<reference evidence="10" key="1">
    <citation type="journal article" date="2019" name="Int. J. Syst. Evol. Microbiol.">
        <title>The Global Catalogue of Microorganisms (GCM) 10K type strain sequencing project: providing services to taxonomists for standard genome sequencing and annotation.</title>
        <authorList>
            <consortium name="The Broad Institute Genomics Platform"/>
            <consortium name="The Broad Institute Genome Sequencing Center for Infectious Disease"/>
            <person name="Wu L."/>
            <person name="Ma J."/>
        </authorList>
    </citation>
    <scope>NUCLEOTIDE SEQUENCE [LARGE SCALE GENOMIC DNA]</scope>
    <source>
        <strain evidence="10">KCTC 23701</strain>
    </source>
</reference>